<keyword evidence="1" id="KW-0732">Signal</keyword>
<protein>
    <submittedName>
        <fullName evidence="2">SFRICE_030005</fullName>
    </submittedName>
</protein>
<feature type="chain" id="PRO_5013910574" evidence="1">
    <location>
        <begin position="18"/>
        <end position="153"/>
    </location>
</feature>
<dbReference type="AlphaFoldDB" id="A0A2H1WD47"/>
<name>A0A2H1WD47_SPOFR</name>
<dbReference type="EMBL" id="ODYU01007858">
    <property type="protein sequence ID" value="SOQ50998.1"/>
    <property type="molecule type" value="Genomic_DNA"/>
</dbReference>
<evidence type="ECO:0000256" key="1">
    <source>
        <dbReference type="SAM" id="SignalP"/>
    </source>
</evidence>
<proteinExistence type="predicted"/>
<organism evidence="2">
    <name type="scientific">Spodoptera frugiperda</name>
    <name type="common">Fall armyworm</name>
    <dbReference type="NCBI Taxonomy" id="7108"/>
    <lineage>
        <taxon>Eukaryota</taxon>
        <taxon>Metazoa</taxon>
        <taxon>Ecdysozoa</taxon>
        <taxon>Arthropoda</taxon>
        <taxon>Hexapoda</taxon>
        <taxon>Insecta</taxon>
        <taxon>Pterygota</taxon>
        <taxon>Neoptera</taxon>
        <taxon>Endopterygota</taxon>
        <taxon>Lepidoptera</taxon>
        <taxon>Glossata</taxon>
        <taxon>Ditrysia</taxon>
        <taxon>Noctuoidea</taxon>
        <taxon>Noctuidae</taxon>
        <taxon>Amphipyrinae</taxon>
        <taxon>Spodoptera</taxon>
    </lineage>
</organism>
<gene>
    <name evidence="2" type="ORF">SFRICE_030005</name>
</gene>
<sequence length="153" mass="17025">MFTACFYEILLILGTISVSVLLLRPTKPPILCPGIELEQSMKVKPLSGMSNFRPLDQRGSQYFIHFSNCIHIVICSVNVHRGDVFNSFNIQDISENTGYLPCLFMSMSSQYFGTIASAMITDELFKYPALSSNVSVSDHRENYPIASPAMGEA</sequence>
<feature type="signal peptide" evidence="1">
    <location>
        <begin position="1"/>
        <end position="17"/>
    </location>
</feature>
<evidence type="ECO:0000313" key="2">
    <source>
        <dbReference type="EMBL" id="SOQ50998.1"/>
    </source>
</evidence>
<reference evidence="2" key="1">
    <citation type="submission" date="2016-07" db="EMBL/GenBank/DDBJ databases">
        <authorList>
            <person name="Bretaudeau A."/>
        </authorList>
    </citation>
    <scope>NUCLEOTIDE SEQUENCE</scope>
    <source>
        <strain evidence="2">Rice</strain>
        <tissue evidence="2">Whole body</tissue>
    </source>
</reference>
<accession>A0A2H1WD47</accession>